<proteinExistence type="predicted"/>
<name>A0A101M138_PICGL</name>
<sequence length="76" mass="8447">MSPSVSILSPKLGYGLCTVVSLYQECIRTRKKGTDPSICGLMRLCKRWLTPQLVSEKITFGRNPARAMLCHSTVAF</sequence>
<accession>A0A101M138</accession>
<keyword evidence="1" id="KW-0496">Mitochondrion</keyword>
<geneLocation type="mitochondrion" evidence="1"/>
<gene>
    <name evidence="1" type="ORF">ABT39_MTgene4313</name>
</gene>
<evidence type="ECO:0000313" key="1">
    <source>
        <dbReference type="EMBL" id="KUM48977.1"/>
    </source>
</evidence>
<reference evidence="1" key="1">
    <citation type="journal article" date="2015" name="Genome Biol. Evol.">
        <title>Organellar Genomes of White Spruce (Picea glauca): Assembly and Annotation.</title>
        <authorList>
            <person name="Jackman S.D."/>
            <person name="Warren R.L."/>
            <person name="Gibb E.A."/>
            <person name="Vandervalk B.P."/>
            <person name="Mohamadi H."/>
            <person name="Chu J."/>
            <person name="Raymond A."/>
            <person name="Pleasance S."/>
            <person name="Coope R."/>
            <person name="Wildung M.R."/>
            <person name="Ritland C.E."/>
            <person name="Bousquet J."/>
            <person name="Jones S.J."/>
            <person name="Bohlmann J."/>
            <person name="Birol I."/>
        </authorList>
    </citation>
    <scope>NUCLEOTIDE SEQUENCE [LARGE SCALE GENOMIC DNA]</scope>
    <source>
        <tissue evidence="1">Flushing bud</tissue>
    </source>
</reference>
<dbReference type="EMBL" id="LKAM01000004">
    <property type="protein sequence ID" value="KUM48977.1"/>
    <property type="molecule type" value="Genomic_DNA"/>
</dbReference>
<organism evidence="1">
    <name type="scientific">Picea glauca</name>
    <name type="common">White spruce</name>
    <name type="synonym">Pinus glauca</name>
    <dbReference type="NCBI Taxonomy" id="3330"/>
    <lineage>
        <taxon>Eukaryota</taxon>
        <taxon>Viridiplantae</taxon>
        <taxon>Streptophyta</taxon>
        <taxon>Embryophyta</taxon>
        <taxon>Tracheophyta</taxon>
        <taxon>Spermatophyta</taxon>
        <taxon>Pinopsida</taxon>
        <taxon>Pinidae</taxon>
        <taxon>Conifers I</taxon>
        <taxon>Pinales</taxon>
        <taxon>Pinaceae</taxon>
        <taxon>Picea</taxon>
    </lineage>
</organism>
<comment type="caution">
    <text evidence="1">The sequence shown here is derived from an EMBL/GenBank/DDBJ whole genome shotgun (WGS) entry which is preliminary data.</text>
</comment>
<dbReference type="AlphaFoldDB" id="A0A101M138"/>
<protein>
    <submittedName>
        <fullName evidence="1">Uncharacterized protein</fullName>
    </submittedName>
</protein>